<evidence type="ECO:0000313" key="4">
    <source>
        <dbReference type="EMBL" id="MBP1327193.1"/>
    </source>
</evidence>
<dbReference type="GO" id="GO:0016747">
    <property type="term" value="F:acyltransferase activity, transferring groups other than amino-acyl groups"/>
    <property type="evidence" value="ECO:0007669"/>
    <property type="project" value="InterPro"/>
</dbReference>
<sequence>MSPTLSPLAPEDFPEWLERSTREYASDLVSLGNTREAAEQKARTTLLGAFPEGHPTAENAVFHVKDEGSSVIGYAWVGRDYSEDPTAWWVWDILIEAEHRGKGYGRAGMQLAEGYARSHGAATLGLSVFGFNTSARKLYDSLGYETTSIKMRKNLAID</sequence>
<dbReference type="Proteomes" id="UP000675163">
    <property type="component" value="Unassembled WGS sequence"/>
</dbReference>
<dbReference type="Pfam" id="PF00583">
    <property type="entry name" value="Acetyltransf_1"/>
    <property type="match status" value="1"/>
</dbReference>
<protein>
    <submittedName>
        <fullName evidence="4">GNAT superfamily N-acetyltransferase</fullName>
    </submittedName>
</protein>
<reference evidence="4" key="1">
    <citation type="submission" date="2021-02" db="EMBL/GenBank/DDBJ databases">
        <title>Sequencing the genomes of 1000 actinobacteria strains.</title>
        <authorList>
            <person name="Klenk H.-P."/>
        </authorList>
    </citation>
    <scope>NUCLEOTIDE SEQUENCE</scope>
    <source>
        <strain evidence="4">DSM 22850</strain>
    </source>
</reference>
<evidence type="ECO:0000256" key="2">
    <source>
        <dbReference type="ARBA" id="ARBA00023315"/>
    </source>
</evidence>
<keyword evidence="1" id="KW-0808">Transferase</keyword>
<dbReference type="InterPro" id="IPR016181">
    <property type="entry name" value="Acyl_CoA_acyltransferase"/>
</dbReference>
<dbReference type="SUPFAM" id="SSF55729">
    <property type="entry name" value="Acyl-CoA N-acyltransferases (Nat)"/>
    <property type="match status" value="1"/>
</dbReference>
<keyword evidence="5" id="KW-1185">Reference proteome</keyword>
<dbReference type="InterPro" id="IPR000182">
    <property type="entry name" value="GNAT_dom"/>
</dbReference>
<dbReference type="PANTHER" id="PTHR43877">
    <property type="entry name" value="AMINOALKYLPHOSPHONATE N-ACETYLTRANSFERASE-RELATED-RELATED"/>
    <property type="match status" value="1"/>
</dbReference>
<dbReference type="EMBL" id="JAFIDA010000001">
    <property type="protein sequence ID" value="MBP1327193.1"/>
    <property type="molecule type" value="Genomic_DNA"/>
</dbReference>
<evidence type="ECO:0000259" key="3">
    <source>
        <dbReference type="PROSITE" id="PS51186"/>
    </source>
</evidence>
<dbReference type="Gene3D" id="3.40.630.30">
    <property type="match status" value="1"/>
</dbReference>
<dbReference type="AlphaFoldDB" id="A0A940PUR0"/>
<gene>
    <name evidence="4" type="ORF">JOF28_002425</name>
</gene>
<evidence type="ECO:0000313" key="5">
    <source>
        <dbReference type="Proteomes" id="UP000675163"/>
    </source>
</evidence>
<feature type="domain" description="N-acetyltransferase" evidence="3">
    <location>
        <begin position="3"/>
        <end position="158"/>
    </location>
</feature>
<keyword evidence="2" id="KW-0012">Acyltransferase</keyword>
<name>A0A940PUR0_9MICO</name>
<proteinExistence type="predicted"/>
<comment type="caution">
    <text evidence="4">The sequence shown here is derived from an EMBL/GenBank/DDBJ whole genome shotgun (WGS) entry which is preliminary data.</text>
</comment>
<dbReference type="InterPro" id="IPR050832">
    <property type="entry name" value="Bact_Acetyltransf"/>
</dbReference>
<dbReference type="CDD" id="cd04301">
    <property type="entry name" value="NAT_SF"/>
    <property type="match status" value="1"/>
</dbReference>
<organism evidence="4 5">
    <name type="scientific">Leucobacter exalbidus</name>
    <dbReference type="NCBI Taxonomy" id="662960"/>
    <lineage>
        <taxon>Bacteria</taxon>
        <taxon>Bacillati</taxon>
        <taxon>Actinomycetota</taxon>
        <taxon>Actinomycetes</taxon>
        <taxon>Micrococcales</taxon>
        <taxon>Microbacteriaceae</taxon>
        <taxon>Leucobacter</taxon>
    </lineage>
</organism>
<dbReference type="PANTHER" id="PTHR43877:SF2">
    <property type="entry name" value="AMINOALKYLPHOSPHONATE N-ACETYLTRANSFERASE-RELATED"/>
    <property type="match status" value="1"/>
</dbReference>
<dbReference type="PROSITE" id="PS51186">
    <property type="entry name" value="GNAT"/>
    <property type="match status" value="1"/>
</dbReference>
<accession>A0A940PUR0</accession>
<evidence type="ECO:0000256" key="1">
    <source>
        <dbReference type="ARBA" id="ARBA00022679"/>
    </source>
</evidence>
<dbReference type="RefSeq" id="WP_209705983.1">
    <property type="nucleotide sequence ID" value="NZ_JAFIDA010000001.1"/>
</dbReference>